<evidence type="ECO:0000313" key="1">
    <source>
        <dbReference type="EMBL" id="KKN25066.1"/>
    </source>
</evidence>
<comment type="caution">
    <text evidence="1">The sequence shown here is derived from an EMBL/GenBank/DDBJ whole genome shotgun (WGS) entry which is preliminary data.</text>
</comment>
<proteinExistence type="predicted"/>
<organism evidence="1">
    <name type="scientific">marine sediment metagenome</name>
    <dbReference type="NCBI Taxonomy" id="412755"/>
    <lineage>
        <taxon>unclassified sequences</taxon>
        <taxon>metagenomes</taxon>
        <taxon>ecological metagenomes</taxon>
    </lineage>
</organism>
<dbReference type="EMBL" id="LAZR01002832">
    <property type="protein sequence ID" value="KKN25066.1"/>
    <property type="molecule type" value="Genomic_DNA"/>
</dbReference>
<dbReference type="AlphaFoldDB" id="A0A0F9RJ69"/>
<accession>A0A0F9RJ69</accession>
<sequence>MLITDEQWDEVMFFAEHYLDYLEDSSDILNDIEADKTELLIKRYKNGDRSSGLYTELLILK</sequence>
<protein>
    <submittedName>
        <fullName evidence="1">Uncharacterized protein</fullName>
    </submittedName>
</protein>
<reference evidence="1" key="1">
    <citation type="journal article" date="2015" name="Nature">
        <title>Complex archaea that bridge the gap between prokaryotes and eukaryotes.</title>
        <authorList>
            <person name="Spang A."/>
            <person name="Saw J.H."/>
            <person name="Jorgensen S.L."/>
            <person name="Zaremba-Niedzwiedzka K."/>
            <person name="Martijn J."/>
            <person name="Lind A.E."/>
            <person name="van Eijk R."/>
            <person name="Schleper C."/>
            <person name="Guy L."/>
            <person name="Ettema T.J."/>
        </authorList>
    </citation>
    <scope>NUCLEOTIDE SEQUENCE</scope>
</reference>
<gene>
    <name evidence="1" type="ORF">LCGC14_0888490</name>
</gene>
<name>A0A0F9RJ69_9ZZZZ</name>